<feature type="domain" description="Sodium channel modifier 1 acidic C-terminal" evidence="13">
    <location>
        <begin position="177"/>
        <end position="212"/>
    </location>
</feature>
<dbReference type="AlphaFoldDB" id="A0A9K3NY95"/>
<evidence type="ECO:0000256" key="10">
    <source>
        <dbReference type="ARBA" id="ARBA00023242"/>
    </source>
</evidence>
<dbReference type="GO" id="GO:0008380">
    <property type="term" value="P:RNA splicing"/>
    <property type="evidence" value="ECO:0000318"/>
    <property type="project" value="GO_Central"/>
</dbReference>
<evidence type="ECO:0000313" key="15">
    <source>
        <dbReference type="Proteomes" id="UP000215914"/>
    </source>
</evidence>
<evidence type="ECO:0000313" key="14">
    <source>
        <dbReference type="EMBL" id="KAF5817041.1"/>
    </source>
</evidence>
<keyword evidence="14" id="KW-0406">Ion transport</keyword>
<evidence type="ECO:0000256" key="3">
    <source>
        <dbReference type="ARBA" id="ARBA00020620"/>
    </source>
</evidence>
<comment type="subcellular location">
    <subcellularLocation>
        <location evidence="1">Nucleus speckle</location>
    </subcellularLocation>
    <subcellularLocation>
        <location evidence="2">Nucleus</location>
        <location evidence="2">Nucleoplasm</location>
    </subcellularLocation>
</comment>
<keyword evidence="5" id="KW-0479">Metal-binding</keyword>
<evidence type="ECO:0000259" key="12">
    <source>
        <dbReference type="Pfam" id="PF15803"/>
    </source>
</evidence>
<evidence type="ECO:0000256" key="5">
    <source>
        <dbReference type="ARBA" id="ARBA00022723"/>
    </source>
</evidence>
<dbReference type="Gramene" id="mRNA:HanXRQr2_Chr02g0048461">
    <property type="protein sequence ID" value="mRNA:HanXRQr2_Chr02g0048461"/>
    <property type="gene ID" value="HanXRQr2_Chr02g0048461"/>
</dbReference>
<dbReference type="InterPro" id="IPR033570">
    <property type="entry name" value="SCNM1"/>
</dbReference>
<evidence type="ECO:0000256" key="9">
    <source>
        <dbReference type="ARBA" id="ARBA00023187"/>
    </source>
</evidence>
<evidence type="ECO:0000256" key="4">
    <source>
        <dbReference type="ARBA" id="ARBA00022664"/>
    </source>
</evidence>
<keyword evidence="14" id="KW-0813">Transport</keyword>
<evidence type="ECO:0000259" key="13">
    <source>
        <dbReference type="Pfam" id="PF15805"/>
    </source>
</evidence>
<dbReference type="GO" id="GO:0006397">
    <property type="term" value="P:mRNA processing"/>
    <property type="evidence" value="ECO:0007669"/>
    <property type="project" value="UniProtKB-KW"/>
</dbReference>
<evidence type="ECO:0000256" key="7">
    <source>
        <dbReference type="ARBA" id="ARBA00022771"/>
    </source>
</evidence>
<keyword evidence="14" id="KW-0407">Ion channel</keyword>
<organism evidence="14 15">
    <name type="scientific">Helianthus annuus</name>
    <name type="common">Common sunflower</name>
    <dbReference type="NCBI Taxonomy" id="4232"/>
    <lineage>
        <taxon>Eukaryota</taxon>
        <taxon>Viridiplantae</taxon>
        <taxon>Streptophyta</taxon>
        <taxon>Embryophyta</taxon>
        <taxon>Tracheophyta</taxon>
        <taxon>Spermatophyta</taxon>
        <taxon>Magnoliopsida</taxon>
        <taxon>eudicotyledons</taxon>
        <taxon>Gunneridae</taxon>
        <taxon>Pentapetalae</taxon>
        <taxon>asterids</taxon>
        <taxon>campanulids</taxon>
        <taxon>Asterales</taxon>
        <taxon>Asteraceae</taxon>
        <taxon>Asteroideae</taxon>
        <taxon>Heliantheae alliance</taxon>
        <taxon>Heliantheae</taxon>
        <taxon>Helianthus</taxon>
    </lineage>
</organism>
<keyword evidence="10" id="KW-0539">Nucleus</keyword>
<dbReference type="Pfam" id="PF15805">
    <property type="entry name" value="SCNM1_acidic"/>
    <property type="match status" value="1"/>
</dbReference>
<dbReference type="Proteomes" id="UP000215914">
    <property type="component" value="Unassembled WGS sequence"/>
</dbReference>
<evidence type="ECO:0000256" key="2">
    <source>
        <dbReference type="ARBA" id="ARBA00004642"/>
    </source>
</evidence>
<evidence type="ECO:0000256" key="8">
    <source>
        <dbReference type="ARBA" id="ARBA00022833"/>
    </source>
</evidence>
<protein>
    <recommendedName>
        <fullName evidence="3">Sodium channel modifier 1</fullName>
    </recommendedName>
</protein>
<comment type="caution">
    <text evidence="14">The sequence shown here is derived from an EMBL/GenBank/DDBJ whole genome shotgun (WGS) entry which is preliminary data.</text>
</comment>
<keyword evidence="6" id="KW-0747">Spliceosome</keyword>
<feature type="domain" description="Sodium channel modifier 1 zinc-finger" evidence="12">
    <location>
        <begin position="45"/>
        <end position="71"/>
    </location>
</feature>
<dbReference type="PANTHER" id="PTHR32297:SF1">
    <property type="entry name" value="SODIUM CHANNEL MODIFIER 1"/>
    <property type="match status" value="1"/>
</dbReference>
<keyword evidence="9" id="KW-0508">mRNA splicing</keyword>
<keyword evidence="15" id="KW-1185">Reference proteome</keyword>
<dbReference type="Pfam" id="PF15803">
    <property type="entry name" value="zf-SCNM1"/>
    <property type="match status" value="1"/>
</dbReference>
<evidence type="ECO:0000256" key="1">
    <source>
        <dbReference type="ARBA" id="ARBA00004324"/>
    </source>
</evidence>
<dbReference type="GO" id="GO:0016607">
    <property type="term" value="C:nuclear speck"/>
    <property type="evidence" value="ECO:0007669"/>
    <property type="project" value="UniProtKB-SubCell"/>
</dbReference>
<dbReference type="OrthoDB" id="1924550at2759"/>
<dbReference type="InterPro" id="IPR031622">
    <property type="entry name" value="Znf-SCNM1"/>
</dbReference>
<dbReference type="InterPro" id="IPR031625">
    <property type="entry name" value="SCNM1_acidic"/>
</dbReference>
<dbReference type="PANTHER" id="PTHR32297">
    <property type="entry name" value="SODIUM CHANNEL MODIFIER 1"/>
    <property type="match status" value="1"/>
</dbReference>
<dbReference type="GO" id="GO:0034220">
    <property type="term" value="P:monoatomic ion transmembrane transport"/>
    <property type="evidence" value="ECO:0007669"/>
    <property type="project" value="UniProtKB-KW"/>
</dbReference>
<reference evidence="14" key="1">
    <citation type="journal article" date="2017" name="Nature">
        <title>The sunflower genome provides insights into oil metabolism, flowering and Asterid evolution.</title>
        <authorList>
            <person name="Badouin H."/>
            <person name="Gouzy J."/>
            <person name="Grassa C.J."/>
            <person name="Murat F."/>
            <person name="Staton S.E."/>
            <person name="Cottret L."/>
            <person name="Lelandais-Briere C."/>
            <person name="Owens G.L."/>
            <person name="Carrere S."/>
            <person name="Mayjonade B."/>
            <person name="Legrand L."/>
            <person name="Gill N."/>
            <person name="Kane N.C."/>
            <person name="Bowers J.E."/>
            <person name="Hubner S."/>
            <person name="Bellec A."/>
            <person name="Berard A."/>
            <person name="Berges H."/>
            <person name="Blanchet N."/>
            <person name="Boniface M.C."/>
            <person name="Brunel D."/>
            <person name="Catrice O."/>
            <person name="Chaidir N."/>
            <person name="Claudel C."/>
            <person name="Donnadieu C."/>
            <person name="Faraut T."/>
            <person name="Fievet G."/>
            <person name="Helmstetter N."/>
            <person name="King M."/>
            <person name="Knapp S.J."/>
            <person name="Lai Z."/>
            <person name="Le Paslier M.C."/>
            <person name="Lippi Y."/>
            <person name="Lorenzon L."/>
            <person name="Mandel J.R."/>
            <person name="Marage G."/>
            <person name="Marchand G."/>
            <person name="Marquand E."/>
            <person name="Bret-Mestries E."/>
            <person name="Morien E."/>
            <person name="Nambeesan S."/>
            <person name="Nguyen T."/>
            <person name="Pegot-Espagnet P."/>
            <person name="Pouilly N."/>
            <person name="Raftis F."/>
            <person name="Sallet E."/>
            <person name="Schiex T."/>
            <person name="Thomas J."/>
            <person name="Vandecasteele C."/>
            <person name="Vares D."/>
            <person name="Vear F."/>
            <person name="Vautrin S."/>
            <person name="Crespi M."/>
            <person name="Mangin B."/>
            <person name="Burke J.M."/>
            <person name="Salse J."/>
            <person name="Munos S."/>
            <person name="Vincourt P."/>
            <person name="Rieseberg L.H."/>
            <person name="Langlade N.B."/>
        </authorList>
    </citation>
    <scope>NUCLEOTIDE SEQUENCE</scope>
    <source>
        <tissue evidence="14">Leaves</tissue>
    </source>
</reference>
<evidence type="ECO:0000256" key="11">
    <source>
        <dbReference type="SAM" id="Coils"/>
    </source>
</evidence>
<keyword evidence="11" id="KW-0175">Coiled coil</keyword>
<keyword evidence="8" id="KW-0862">Zinc</keyword>
<dbReference type="EMBL" id="MNCJ02000317">
    <property type="protein sequence ID" value="KAF5817041.1"/>
    <property type="molecule type" value="Genomic_DNA"/>
</dbReference>
<dbReference type="GO" id="GO:0005634">
    <property type="term" value="C:nucleus"/>
    <property type="evidence" value="ECO:0000318"/>
    <property type="project" value="GO_Central"/>
</dbReference>
<reference evidence="14" key="2">
    <citation type="submission" date="2020-06" db="EMBL/GenBank/DDBJ databases">
        <title>Helianthus annuus Genome sequencing and assembly Release 2.</title>
        <authorList>
            <person name="Gouzy J."/>
            <person name="Langlade N."/>
            <person name="Munos S."/>
        </authorList>
    </citation>
    <scope>NUCLEOTIDE SEQUENCE</scope>
    <source>
        <tissue evidence="14">Leaves</tissue>
    </source>
</reference>
<keyword evidence="4" id="KW-0507">mRNA processing</keyword>
<gene>
    <name evidence="14" type="ORF">HanXRQr2_Chr02g0048461</name>
</gene>
<dbReference type="GO" id="GO:0008270">
    <property type="term" value="F:zinc ion binding"/>
    <property type="evidence" value="ECO:0007669"/>
    <property type="project" value="UniProtKB-KW"/>
</dbReference>
<sequence length="219" mass="24869">MSVFGGDSWGREAHYRKRRVDDLLLDAAGDQSSSYRKLSSGKYACLLCPHTPVFDTPVILSMHMKSRRHLAAESRLKQNEEERQNEMNKRIALSLESTSTSKTGNTPTKQANLASKPLTEKTRKATFDLLHHSHPEQGTTVNSVSQCPIPENSSFGPTEATGNNVDRLSLDYRECRERELKFIEAGWKRDCHGGWFRDENVEFDSDEEDPNEYYLANGK</sequence>
<name>A0A9K3NY95_HELAN</name>
<accession>A0A9K3NY95</accession>
<evidence type="ECO:0000256" key="6">
    <source>
        <dbReference type="ARBA" id="ARBA00022728"/>
    </source>
</evidence>
<dbReference type="GO" id="GO:0005681">
    <property type="term" value="C:spliceosomal complex"/>
    <property type="evidence" value="ECO:0007669"/>
    <property type="project" value="UniProtKB-KW"/>
</dbReference>
<proteinExistence type="predicted"/>
<feature type="coiled-coil region" evidence="11">
    <location>
        <begin position="69"/>
        <end position="96"/>
    </location>
</feature>
<keyword evidence="7 14" id="KW-0863">Zinc-finger</keyword>